<dbReference type="STRING" id="550540.Fbal_1204"/>
<keyword evidence="5 6" id="KW-0472">Membrane</keyword>
<accession>E1SWC4</accession>
<evidence type="ECO:0000256" key="1">
    <source>
        <dbReference type="ARBA" id="ARBA00004127"/>
    </source>
</evidence>
<evidence type="ECO:0000256" key="5">
    <source>
        <dbReference type="ARBA" id="ARBA00023136"/>
    </source>
</evidence>
<dbReference type="PROSITE" id="PS50850">
    <property type="entry name" value="MFS"/>
    <property type="match status" value="1"/>
</dbReference>
<evidence type="ECO:0000313" key="8">
    <source>
        <dbReference type="EMBL" id="ADN75413.1"/>
    </source>
</evidence>
<dbReference type="HOGENOM" id="CLU_000960_28_0_6"/>
<feature type="transmembrane region" description="Helical" evidence="6">
    <location>
        <begin position="367"/>
        <end position="387"/>
    </location>
</feature>
<dbReference type="GO" id="GO:0022857">
    <property type="term" value="F:transmembrane transporter activity"/>
    <property type="evidence" value="ECO:0007669"/>
    <property type="project" value="InterPro"/>
</dbReference>
<dbReference type="Proteomes" id="UP000006683">
    <property type="component" value="Chromosome"/>
</dbReference>
<feature type="transmembrane region" description="Helical" evidence="6">
    <location>
        <begin position="305"/>
        <end position="324"/>
    </location>
</feature>
<name>E1SWC4_FERBD</name>
<evidence type="ECO:0000256" key="6">
    <source>
        <dbReference type="SAM" id="Phobius"/>
    </source>
</evidence>
<keyword evidence="4 6" id="KW-1133">Transmembrane helix</keyword>
<dbReference type="AlphaFoldDB" id="E1SWC4"/>
<feature type="transmembrane region" description="Helical" evidence="6">
    <location>
        <begin position="167"/>
        <end position="189"/>
    </location>
</feature>
<evidence type="ECO:0000256" key="3">
    <source>
        <dbReference type="ARBA" id="ARBA00022692"/>
    </source>
</evidence>
<evidence type="ECO:0000313" key="9">
    <source>
        <dbReference type="Proteomes" id="UP000006683"/>
    </source>
</evidence>
<keyword evidence="3 6" id="KW-0812">Transmembrane</keyword>
<dbReference type="SUPFAM" id="SSF103473">
    <property type="entry name" value="MFS general substrate transporter"/>
    <property type="match status" value="1"/>
</dbReference>
<dbReference type="GO" id="GO:0005886">
    <property type="term" value="C:plasma membrane"/>
    <property type="evidence" value="ECO:0007669"/>
    <property type="project" value="TreeGrafter"/>
</dbReference>
<feature type="transmembrane region" description="Helical" evidence="6">
    <location>
        <begin position="399"/>
        <end position="420"/>
    </location>
</feature>
<dbReference type="Pfam" id="PF07690">
    <property type="entry name" value="MFS_1"/>
    <property type="match status" value="1"/>
</dbReference>
<evidence type="ECO:0000259" key="7">
    <source>
        <dbReference type="PROSITE" id="PS50850"/>
    </source>
</evidence>
<dbReference type="EMBL" id="CP002209">
    <property type="protein sequence ID" value="ADN75413.1"/>
    <property type="molecule type" value="Genomic_DNA"/>
</dbReference>
<evidence type="ECO:0000256" key="4">
    <source>
        <dbReference type="ARBA" id="ARBA00022989"/>
    </source>
</evidence>
<sequence length="520" mass="53858">MTLRERGPWLGLVGLALLVALAYGLSSALFSSVSPQMAVTLGLSADELSLLNIGFTGAQLVGLLLAPLLVRRQGANDALRTGTLLGLAGSLLLLWSVSPIGASVAWALLGLGGSTVLVALNLILLARFSYRAMTLVLAATLVFTTYLPMGFYPWLLAEMADHLDWQLAALVMAAGYALVLTLLTHLSVPETVLQPASKSPPWFYLLAGTALVMLTAALMRGGHYNWFDHPGFRVLAGATALLCVSVLMLFLGRGWPSRARQVLAELKTSVYLYNAFLAGFAVMASGALVGGFLGQVMGYNGINSGWVQLPALAAMLAGMAVSVLGANQSRVPSDAIVPVGVVMILISMAQLSGLPNHVAPEHLVGPLALRGFGVGLLNASVTLAVMAHFAPDERPEGVALFYLFRTLGSVIGGAVFGRVIQVGSASAMTELARPLADGNTATIAFEQAMSAALHSQGIVPNSALLASQLSATLKLEVGSLALSNALLAFLVAIGMLAPVLLAGKAMVARKQAALSAGKAA</sequence>
<keyword evidence="9" id="KW-1185">Reference proteome</keyword>
<feature type="transmembrane region" description="Helical" evidence="6">
    <location>
        <begin position="271"/>
        <end position="293"/>
    </location>
</feature>
<keyword evidence="2" id="KW-0813">Transport</keyword>
<feature type="transmembrane region" description="Helical" evidence="6">
    <location>
        <begin position="50"/>
        <end position="70"/>
    </location>
</feature>
<dbReference type="GeneID" id="67181437"/>
<reference evidence="8 9" key="1">
    <citation type="journal article" date="2010" name="Stand. Genomic Sci.">
        <title>Complete genome sequence of Ferrimonas balearica type strain (PAT).</title>
        <authorList>
            <person name="Nolan M."/>
            <person name="Sikorski J."/>
            <person name="Davenport K."/>
            <person name="Lucas S."/>
            <person name="Glavina Del Rio T."/>
            <person name="Tice H."/>
            <person name="Cheng J."/>
            <person name="Goodwin L."/>
            <person name="Pitluck S."/>
            <person name="Liolios K."/>
            <person name="Ivanova N."/>
            <person name="Mavromatis K."/>
            <person name="Ovchinnikova G."/>
            <person name="Pati A."/>
            <person name="Chen A."/>
            <person name="Palaniappan K."/>
            <person name="Land M."/>
            <person name="Hauser L."/>
            <person name="Chang Y."/>
            <person name="Jeffries C."/>
            <person name="Tapia R."/>
            <person name="Brettin T."/>
            <person name="Detter J."/>
            <person name="Han C."/>
            <person name="Yasawong M."/>
            <person name="Rohde M."/>
            <person name="Tindall B."/>
            <person name="Goker M."/>
            <person name="Woyke T."/>
            <person name="Bristow J."/>
            <person name="Eisen J."/>
            <person name="Markowitz V."/>
            <person name="Hugenholtz P."/>
            <person name="Kyrpides N."/>
            <person name="Klenk H."/>
            <person name="Lapidus A."/>
        </authorList>
    </citation>
    <scope>NUCLEOTIDE SEQUENCE [LARGE SCALE GENOMIC DNA]</scope>
    <source>
        <strain evidence="9">DSM 9799 / CCM 4581 / KCTC 23876 / PAT</strain>
    </source>
</reference>
<dbReference type="InterPro" id="IPR020846">
    <property type="entry name" value="MFS_dom"/>
</dbReference>
<feature type="domain" description="Major facilitator superfamily (MFS) profile" evidence="7">
    <location>
        <begin position="12"/>
        <end position="506"/>
    </location>
</feature>
<dbReference type="eggNOG" id="COG0477">
    <property type="taxonomic scope" value="Bacteria"/>
</dbReference>
<feature type="transmembrane region" description="Helical" evidence="6">
    <location>
        <begin position="104"/>
        <end position="125"/>
    </location>
</feature>
<dbReference type="PANTHER" id="PTHR23501">
    <property type="entry name" value="MAJOR FACILITATOR SUPERFAMILY"/>
    <property type="match status" value="1"/>
</dbReference>
<dbReference type="KEGG" id="fbl:Fbal_1204"/>
<feature type="transmembrane region" description="Helical" evidence="6">
    <location>
        <begin position="132"/>
        <end position="155"/>
    </location>
</feature>
<dbReference type="OrthoDB" id="6247488at2"/>
<organism evidence="8 9">
    <name type="scientific">Ferrimonas balearica (strain DSM 9799 / CCM 4581 / KCTC 23876 / PAT)</name>
    <dbReference type="NCBI Taxonomy" id="550540"/>
    <lineage>
        <taxon>Bacteria</taxon>
        <taxon>Pseudomonadati</taxon>
        <taxon>Pseudomonadota</taxon>
        <taxon>Gammaproteobacteria</taxon>
        <taxon>Alteromonadales</taxon>
        <taxon>Ferrimonadaceae</taxon>
        <taxon>Ferrimonas</taxon>
    </lineage>
</organism>
<dbReference type="GO" id="GO:0012505">
    <property type="term" value="C:endomembrane system"/>
    <property type="evidence" value="ECO:0007669"/>
    <property type="project" value="UniProtKB-SubCell"/>
</dbReference>
<feature type="transmembrane region" description="Helical" evidence="6">
    <location>
        <begin position="82"/>
        <end position="98"/>
    </location>
</feature>
<dbReference type="InterPro" id="IPR011701">
    <property type="entry name" value="MFS"/>
</dbReference>
<evidence type="ECO:0000256" key="2">
    <source>
        <dbReference type="ARBA" id="ARBA00022448"/>
    </source>
</evidence>
<gene>
    <name evidence="8" type="ordered locus">Fbal_1204</name>
</gene>
<dbReference type="InterPro" id="IPR036259">
    <property type="entry name" value="MFS_trans_sf"/>
</dbReference>
<feature type="transmembrane region" description="Helical" evidence="6">
    <location>
        <begin position="201"/>
        <end position="219"/>
    </location>
</feature>
<protein>
    <submittedName>
        <fullName evidence="8">Major facilitator superfamily MFS_1</fullName>
    </submittedName>
</protein>
<dbReference type="Gene3D" id="1.20.1250.20">
    <property type="entry name" value="MFS general substrate transporter like domains"/>
    <property type="match status" value="1"/>
</dbReference>
<comment type="subcellular location">
    <subcellularLocation>
        <location evidence="1">Endomembrane system</location>
        <topology evidence="1">Multi-pass membrane protein</topology>
    </subcellularLocation>
</comment>
<feature type="transmembrane region" description="Helical" evidence="6">
    <location>
        <begin position="336"/>
        <end position="355"/>
    </location>
</feature>
<proteinExistence type="predicted"/>
<feature type="transmembrane region" description="Helical" evidence="6">
    <location>
        <begin position="231"/>
        <end position="251"/>
    </location>
</feature>
<feature type="transmembrane region" description="Helical" evidence="6">
    <location>
        <begin position="480"/>
        <end position="501"/>
    </location>
</feature>
<dbReference type="PANTHER" id="PTHR23501:SF191">
    <property type="entry name" value="VACUOLAR BASIC AMINO ACID TRANSPORTER 4"/>
    <property type="match status" value="1"/>
</dbReference>
<dbReference type="RefSeq" id="WP_013344719.1">
    <property type="nucleotide sequence ID" value="NC_014541.1"/>
</dbReference>